<protein>
    <submittedName>
        <fullName evidence="1">10860_t:CDS:1</fullName>
    </submittedName>
</protein>
<proteinExistence type="predicted"/>
<name>A0A9N9K3D9_9GLOM</name>
<dbReference type="EMBL" id="CAJVPY010043849">
    <property type="protein sequence ID" value="CAG8808507.1"/>
    <property type="molecule type" value="Genomic_DNA"/>
</dbReference>
<dbReference type="Proteomes" id="UP000789405">
    <property type="component" value="Unassembled WGS sequence"/>
</dbReference>
<gene>
    <name evidence="1" type="ORF">DERYTH_LOCUS24898</name>
</gene>
<reference evidence="1" key="1">
    <citation type="submission" date="2021-06" db="EMBL/GenBank/DDBJ databases">
        <authorList>
            <person name="Kallberg Y."/>
            <person name="Tangrot J."/>
            <person name="Rosling A."/>
        </authorList>
    </citation>
    <scope>NUCLEOTIDE SEQUENCE</scope>
    <source>
        <strain evidence="1">MA453B</strain>
    </source>
</reference>
<sequence length="64" mass="7257">FMRTVEKPDETLCKINEINIPQKFLIDTVSIFGNTALQQPSAKNIVLQSQSSQFNTHHAPKDFP</sequence>
<dbReference type="AlphaFoldDB" id="A0A9N9K3D9"/>
<comment type="caution">
    <text evidence="1">The sequence shown here is derived from an EMBL/GenBank/DDBJ whole genome shotgun (WGS) entry which is preliminary data.</text>
</comment>
<keyword evidence="2" id="KW-1185">Reference proteome</keyword>
<organism evidence="1 2">
    <name type="scientific">Dentiscutata erythropus</name>
    <dbReference type="NCBI Taxonomy" id="1348616"/>
    <lineage>
        <taxon>Eukaryota</taxon>
        <taxon>Fungi</taxon>
        <taxon>Fungi incertae sedis</taxon>
        <taxon>Mucoromycota</taxon>
        <taxon>Glomeromycotina</taxon>
        <taxon>Glomeromycetes</taxon>
        <taxon>Diversisporales</taxon>
        <taxon>Gigasporaceae</taxon>
        <taxon>Dentiscutata</taxon>
    </lineage>
</organism>
<feature type="non-terminal residue" evidence="1">
    <location>
        <position position="64"/>
    </location>
</feature>
<evidence type="ECO:0000313" key="2">
    <source>
        <dbReference type="Proteomes" id="UP000789405"/>
    </source>
</evidence>
<accession>A0A9N9K3D9</accession>
<evidence type="ECO:0000313" key="1">
    <source>
        <dbReference type="EMBL" id="CAG8808507.1"/>
    </source>
</evidence>